<organism evidence="1 2">
    <name type="scientific">Diphasiastrum complanatum</name>
    <name type="common">Issler's clubmoss</name>
    <name type="synonym">Lycopodium complanatum</name>
    <dbReference type="NCBI Taxonomy" id="34168"/>
    <lineage>
        <taxon>Eukaryota</taxon>
        <taxon>Viridiplantae</taxon>
        <taxon>Streptophyta</taxon>
        <taxon>Embryophyta</taxon>
        <taxon>Tracheophyta</taxon>
        <taxon>Lycopodiopsida</taxon>
        <taxon>Lycopodiales</taxon>
        <taxon>Lycopodiaceae</taxon>
        <taxon>Lycopodioideae</taxon>
        <taxon>Diphasiastrum</taxon>
    </lineage>
</organism>
<evidence type="ECO:0000313" key="2">
    <source>
        <dbReference type="Proteomes" id="UP001162992"/>
    </source>
</evidence>
<dbReference type="EMBL" id="CM055097">
    <property type="protein sequence ID" value="KAJ7553027.1"/>
    <property type="molecule type" value="Genomic_DNA"/>
</dbReference>
<gene>
    <name evidence="1" type="ORF">O6H91_06G081800</name>
</gene>
<proteinExistence type="predicted"/>
<name>A0ACC2DFZ8_DIPCM</name>
<reference evidence="2" key="1">
    <citation type="journal article" date="2024" name="Proc. Natl. Acad. Sci. U.S.A.">
        <title>Extraordinary preservation of gene collinearity over three hundred million years revealed in homosporous lycophytes.</title>
        <authorList>
            <person name="Li C."/>
            <person name="Wickell D."/>
            <person name="Kuo L.Y."/>
            <person name="Chen X."/>
            <person name="Nie B."/>
            <person name="Liao X."/>
            <person name="Peng D."/>
            <person name="Ji J."/>
            <person name="Jenkins J."/>
            <person name="Williams M."/>
            <person name="Shu S."/>
            <person name="Plott C."/>
            <person name="Barry K."/>
            <person name="Rajasekar S."/>
            <person name="Grimwood J."/>
            <person name="Han X."/>
            <person name="Sun S."/>
            <person name="Hou Z."/>
            <person name="He W."/>
            <person name="Dai G."/>
            <person name="Sun C."/>
            <person name="Schmutz J."/>
            <person name="Leebens-Mack J.H."/>
            <person name="Li F.W."/>
            <person name="Wang L."/>
        </authorList>
    </citation>
    <scope>NUCLEOTIDE SEQUENCE [LARGE SCALE GENOMIC DNA]</scope>
    <source>
        <strain evidence="2">cv. PW_Plant_1</strain>
    </source>
</reference>
<comment type="caution">
    <text evidence="1">The sequence shown here is derived from an EMBL/GenBank/DDBJ whole genome shotgun (WGS) entry which is preliminary data.</text>
</comment>
<evidence type="ECO:0000313" key="1">
    <source>
        <dbReference type="EMBL" id="KAJ7553027.1"/>
    </source>
</evidence>
<accession>A0ACC2DFZ8</accession>
<sequence length="587" mass="63068">MMRPSFPGNCARASFQGRQPPLPNTPPPAFSHGTPPASVGGQFNGGSVSGWEGPAPALGVPVGGFNVQPEVLGLPAGALNGAIINNNQPWANLRADSAAWRDGAFSSQVGLHPFASGGIPSANVHPPFQNDQEKALHPMYRGPSNNHQQVGHIQPHNHFRPYQNAPQGQCVKPFEIQQTGSTTTSEQQGRSSNLVSHIYTGVPLGKFCSNSLSLGAQQQWPLPETGNHVATGVPAGNFHSSSSCRPNGLQQHCLLPDTANHIFTGVPAGNFNSSSPCKRSGALQQCPLPESANHVFNGVPAANFYGSLPCRSSGAPQQCPVPETSSHVFNGVPTANLYSTPLCRPSMNSVNSTNIEASVSGQYGSQQALHHAVNNVNTVSVYSRSNAPQMPSDSAGNPIKGQTNGLPMEILHMGTCRQKYDRGNNSWGRGRGENGNGMPHPQIRGGAGWRGGRNSQSNMVSIGRVGAVSFKCEACDRTFSDRQKMDSHKVFHVKCGENGCNFEAFGKLVTEHKLKMHGKKPASSANSHRAALILSKDGEEEIRRWREERRRNYPTTPNIQRKAQEALARKLRGELEDEDARIRKEVL</sequence>
<protein>
    <submittedName>
        <fullName evidence="1">Uncharacterized protein</fullName>
    </submittedName>
</protein>
<dbReference type="Proteomes" id="UP001162992">
    <property type="component" value="Chromosome 6"/>
</dbReference>
<keyword evidence="2" id="KW-1185">Reference proteome</keyword>